<accession>A0A4S8MCY3</accession>
<evidence type="ECO:0000313" key="1">
    <source>
        <dbReference type="EMBL" id="THU99928.1"/>
    </source>
</evidence>
<dbReference type="AlphaFoldDB" id="A0A4S8MCY3"/>
<reference evidence="1 2" key="1">
    <citation type="journal article" date="2019" name="Nat. Ecol. Evol.">
        <title>Megaphylogeny resolves global patterns of mushroom evolution.</title>
        <authorList>
            <person name="Varga T."/>
            <person name="Krizsan K."/>
            <person name="Foldi C."/>
            <person name="Dima B."/>
            <person name="Sanchez-Garcia M."/>
            <person name="Sanchez-Ramirez S."/>
            <person name="Szollosi G.J."/>
            <person name="Szarkandi J.G."/>
            <person name="Papp V."/>
            <person name="Albert L."/>
            <person name="Andreopoulos W."/>
            <person name="Angelini C."/>
            <person name="Antonin V."/>
            <person name="Barry K.W."/>
            <person name="Bougher N.L."/>
            <person name="Buchanan P."/>
            <person name="Buyck B."/>
            <person name="Bense V."/>
            <person name="Catcheside P."/>
            <person name="Chovatia M."/>
            <person name="Cooper J."/>
            <person name="Damon W."/>
            <person name="Desjardin D."/>
            <person name="Finy P."/>
            <person name="Geml J."/>
            <person name="Haridas S."/>
            <person name="Hughes K."/>
            <person name="Justo A."/>
            <person name="Karasinski D."/>
            <person name="Kautmanova I."/>
            <person name="Kiss B."/>
            <person name="Kocsube S."/>
            <person name="Kotiranta H."/>
            <person name="LaButti K.M."/>
            <person name="Lechner B.E."/>
            <person name="Liimatainen K."/>
            <person name="Lipzen A."/>
            <person name="Lukacs Z."/>
            <person name="Mihaltcheva S."/>
            <person name="Morgado L.N."/>
            <person name="Niskanen T."/>
            <person name="Noordeloos M.E."/>
            <person name="Ohm R.A."/>
            <person name="Ortiz-Santana B."/>
            <person name="Ovrebo C."/>
            <person name="Racz N."/>
            <person name="Riley R."/>
            <person name="Savchenko A."/>
            <person name="Shiryaev A."/>
            <person name="Soop K."/>
            <person name="Spirin V."/>
            <person name="Szebenyi C."/>
            <person name="Tomsovsky M."/>
            <person name="Tulloss R.E."/>
            <person name="Uehling J."/>
            <person name="Grigoriev I.V."/>
            <person name="Vagvolgyi C."/>
            <person name="Papp T."/>
            <person name="Martin F.M."/>
            <person name="Miettinen O."/>
            <person name="Hibbett D.S."/>
            <person name="Nagy L.G."/>
        </authorList>
    </citation>
    <scope>NUCLEOTIDE SEQUENCE [LARGE SCALE GENOMIC DNA]</scope>
    <source>
        <strain evidence="1 2">CBS 962.96</strain>
    </source>
</reference>
<organism evidence="1 2">
    <name type="scientific">Dendrothele bispora (strain CBS 962.96)</name>
    <dbReference type="NCBI Taxonomy" id="1314807"/>
    <lineage>
        <taxon>Eukaryota</taxon>
        <taxon>Fungi</taxon>
        <taxon>Dikarya</taxon>
        <taxon>Basidiomycota</taxon>
        <taxon>Agaricomycotina</taxon>
        <taxon>Agaricomycetes</taxon>
        <taxon>Agaricomycetidae</taxon>
        <taxon>Agaricales</taxon>
        <taxon>Agaricales incertae sedis</taxon>
        <taxon>Dendrothele</taxon>
    </lineage>
</organism>
<proteinExistence type="predicted"/>
<dbReference type="Proteomes" id="UP000297245">
    <property type="component" value="Unassembled WGS sequence"/>
</dbReference>
<protein>
    <submittedName>
        <fullName evidence="1">Uncharacterized protein</fullName>
    </submittedName>
</protein>
<dbReference type="EMBL" id="ML179111">
    <property type="protein sequence ID" value="THU99928.1"/>
    <property type="molecule type" value="Genomic_DNA"/>
</dbReference>
<keyword evidence="2" id="KW-1185">Reference proteome</keyword>
<evidence type="ECO:0000313" key="2">
    <source>
        <dbReference type="Proteomes" id="UP000297245"/>
    </source>
</evidence>
<name>A0A4S8MCY3_DENBC</name>
<sequence>MLATLCRADCPIGSSSDQRFESSAANPTVLRQYLPEASEDQVEMFKNNIQTMAPSSRASLQQLRDFVCLDCAPVREKNGFFAQTFKF</sequence>
<gene>
    <name evidence="1" type="ORF">K435DRAFT_473027</name>
</gene>